<protein>
    <recommendedName>
        <fullName evidence="1">Spondin domain-containing protein</fullName>
    </recommendedName>
</protein>
<dbReference type="InterPro" id="IPR009465">
    <property type="entry name" value="Spondin_N"/>
</dbReference>
<dbReference type="RefSeq" id="WP_107225141.1">
    <property type="nucleotide sequence ID" value="NZ_PYNF01000011.1"/>
</dbReference>
<evidence type="ECO:0000313" key="3">
    <source>
        <dbReference type="Proteomes" id="UP000241426"/>
    </source>
</evidence>
<gene>
    <name evidence="2" type="ORF">C9J27_13520</name>
</gene>
<dbReference type="Gene3D" id="2.60.40.2130">
    <property type="entry name" value="F-spondin domain"/>
    <property type="match status" value="1"/>
</dbReference>
<dbReference type="EMBL" id="PYNF01000011">
    <property type="protein sequence ID" value="PSU98056.1"/>
    <property type="molecule type" value="Genomic_DNA"/>
</dbReference>
<organism evidence="2 3">
    <name type="scientific">Photobacterium kishitanii</name>
    <dbReference type="NCBI Taxonomy" id="318456"/>
    <lineage>
        <taxon>Bacteria</taxon>
        <taxon>Pseudomonadati</taxon>
        <taxon>Pseudomonadota</taxon>
        <taxon>Gammaproteobacteria</taxon>
        <taxon>Vibrionales</taxon>
        <taxon>Vibrionaceae</taxon>
        <taxon>Photobacterium</taxon>
    </lineage>
</organism>
<dbReference type="InterPro" id="IPR038678">
    <property type="entry name" value="Spondin_N_sf"/>
</dbReference>
<sequence length="235" mass="24590">MKLTTVNNYQPFNKLATLSLASVFLFSAHVQSTELEISIVNATKNIYFTPLLIAAHSESSPRLFQLGTTASAEIKAMAEGGDISGLSSFVSNNGGITIENPASGILNPGVSTTATITTTTETHLSLTAMLLPTNDGFVGLDSWEIPSTAGTYTIMLNGYDAGTEANDELASSIPNPPFITFGSGGTGVETTSNNTKIHIHSGNLGDGDSTGGLSDLDYSSHRWLNPVAIMTITVK</sequence>
<feature type="domain" description="Spondin" evidence="1">
    <location>
        <begin position="47"/>
        <end position="165"/>
    </location>
</feature>
<proteinExistence type="predicted"/>
<reference evidence="2 3" key="1">
    <citation type="submission" date="2018-01" db="EMBL/GenBank/DDBJ databases">
        <title>Whole genome sequencing of Histamine producing bacteria.</title>
        <authorList>
            <person name="Butler K."/>
        </authorList>
    </citation>
    <scope>NUCLEOTIDE SEQUENCE [LARGE SCALE GENOMIC DNA]</scope>
    <source>
        <strain evidence="2 3">FS-7.2</strain>
    </source>
</reference>
<dbReference type="Proteomes" id="UP000241426">
    <property type="component" value="Unassembled WGS sequence"/>
</dbReference>
<evidence type="ECO:0000313" key="2">
    <source>
        <dbReference type="EMBL" id="PSU98056.1"/>
    </source>
</evidence>
<name>A0A2T3KGK4_9GAMM</name>
<dbReference type="Pfam" id="PF06468">
    <property type="entry name" value="Spond_N"/>
    <property type="match status" value="1"/>
</dbReference>
<comment type="caution">
    <text evidence="2">The sequence shown here is derived from an EMBL/GenBank/DDBJ whole genome shotgun (WGS) entry which is preliminary data.</text>
</comment>
<evidence type="ECO:0000259" key="1">
    <source>
        <dbReference type="Pfam" id="PF06468"/>
    </source>
</evidence>
<dbReference type="NCBIfam" id="NF038123">
    <property type="entry name" value="NF038123_dom"/>
    <property type="match status" value="1"/>
</dbReference>
<dbReference type="AlphaFoldDB" id="A0A2T3KGK4"/>
<accession>A0A2T3KGK4</accession>